<dbReference type="InterPro" id="IPR007630">
    <property type="entry name" value="RNA_pol_sigma70_r4"/>
</dbReference>
<dbReference type="PANTHER" id="PTHR30385">
    <property type="entry name" value="SIGMA FACTOR F FLAGELLAR"/>
    <property type="match status" value="1"/>
</dbReference>
<evidence type="ECO:0000256" key="4">
    <source>
        <dbReference type="ARBA" id="ARBA00023163"/>
    </source>
</evidence>
<dbReference type="SUPFAM" id="SSF88946">
    <property type="entry name" value="Sigma2 domain of RNA polymerase sigma factors"/>
    <property type="match status" value="1"/>
</dbReference>
<sequence>MTGLSAEKDRLVEECQGLVRHLAQQVRKRIPSWVEMDDLIGYGQVGLMQAARDFDPGRGNKFSTFAFYRIRGAIYEGVNKLMWFRAARSPESKYGPMADDLLETTAAEKSAGAQDDLAAEASWLGRMTASLAMVYLVSAGSEGRPLDLVDTKAEDPWSGLSDNESKNKLAEALEQLPPDAAALLRAVYYEDRTLQEAANRLGISKSWASRMHAKALEQLAQKLGGSERRGSAA</sequence>
<evidence type="ECO:0000259" key="6">
    <source>
        <dbReference type="Pfam" id="PF04545"/>
    </source>
</evidence>
<dbReference type="InterPro" id="IPR000943">
    <property type="entry name" value="RNA_pol_sigma70"/>
</dbReference>
<dbReference type="Gene3D" id="1.20.140.160">
    <property type="match status" value="1"/>
</dbReference>
<dbReference type="InterPro" id="IPR007627">
    <property type="entry name" value="RNA_pol_sigma70_r2"/>
</dbReference>
<keyword evidence="1" id="KW-0805">Transcription regulation</keyword>
<evidence type="ECO:0000256" key="3">
    <source>
        <dbReference type="ARBA" id="ARBA00023125"/>
    </source>
</evidence>
<dbReference type="InParanoid" id="A0A517SI67"/>
<feature type="domain" description="RNA polymerase sigma-70 region 2" evidence="5">
    <location>
        <begin position="11"/>
        <end position="81"/>
    </location>
</feature>
<dbReference type="AlphaFoldDB" id="A0A517SI67"/>
<dbReference type="GO" id="GO:0006352">
    <property type="term" value="P:DNA-templated transcription initiation"/>
    <property type="evidence" value="ECO:0007669"/>
    <property type="project" value="InterPro"/>
</dbReference>
<keyword evidence="3" id="KW-0238">DNA-binding</keyword>
<evidence type="ECO:0000313" key="7">
    <source>
        <dbReference type="EMBL" id="QDT55805.1"/>
    </source>
</evidence>
<dbReference type="InterPro" id="IPR013325">
    <property type="entry name" value="RNA_pol_sigma_r2"/>
</dbReference>
<dbReference type="GO" id="GO:0003677">
    <property type="term" value="F:DNA binding"/>
    <property type="evidence" value="ECO:0007669"/>
    <property type="project" value="UniProtKB-KW"/>
</dbReference>
<name>A0A517SI67_9PLAN</name>
<accession>A0A517SI67</accession>
<organism evidence="7 8">
    <name type="scientific">Caulifigura coniformis</name>
    <dbReference type="NCBI Taxonomy" id="2527983"/>
    <lineage>
        <taxon>Bacteria</taxon>
        <taxon>Pseudomonadati</taxon>
        <taxon>Planctomycetota</taxon>
        <taxon>Planctomycetia</taxon>
        <taxon>Planctomycetales</taxon>
        <taxon>Planctomycetaceae</taxon>
        <taxon>Caulifigura</taxon>
    </lineage>
</organism>
<dbReference type="Pfam" id="PF04542">
    <property type="entry name" value="Sigma70_r2"/>
    <property type="match status" value="1"/>
</dbReference>
<evidence type="ECO:0000256" key="1">
    <source>
        <dbReference type="ARBA" id="ARBA00023015"/>
    </source>
</evidence>
<keyword evidence="8" id="KW-1185">Reference proteome</keyword>
<dbReference type="EMBL" id="CP036271">
    <property type="protein sequence ID" value="QDT55805.1"/>
    <property type="molecule type" value="Genomic_DNA"/>
</dbReference>
<proteinExistence type="predicted"/>
<dbReference type="PRINTS" id="PR00046">
    <property type="entry name" value="SIGMA70FCT"/>
</dbReference>
<evidence type="ECO:0000313" key="8">
    <source>
        <dbReference type="Proteomes" id="UP000315700"/>
    </source>
</evidence>
<feature type="domain" description="RNA polymerase sigma-70 region 4" evidence="6">
    <location>
        <begin position="172"/>
        <end position="219"/>
    </location>
</feature>
<dbReference type="CDD" id="cd06171">
    <property type="entry name" value="Sigma70_r4"/>
    <property type="match status" value="1"/>
</dbReference>
<dbReference type="InterPro" id="IPR013324">
    <property type="entry name" value="RNA_pol_sigma_r3/r4-like"/>
</dbReference>
<protein>
    <submittedName>
        <fullName evidence="7">RNA polymerase sigma factor FliA</fullName>
    </submittedName>
</protein>
<dbReference type="InterPro" id="IPR014284">
    <property type="entry name" value="RNA_pol_sigma-70_dom"/>
</dbReference>
<evidence type="ECO:0000256" key="2">
    <source>
        <dbReference type="ARBA" id="ARBA00023082"/>
    </source>
</evidence>
<gene>
    <name evidence="7" type="primary">fliA_3</name>
    <name evidence="7" type="ORF">Pan44_38530</name>
</gene>
<evidence type="ECO:0000259" key="5">
    <source>
        <dbReference type="Pfam" id="PF04542"/>
    </source>
</evidence>
<dbReference type="GO" id="GO:0016987">
    <property type="term" value="F:sigma factor activity"/>
    <property type="evidence" value="ECO:0007669"/>
    <property type="project" value="UniProtKB-KW"/>
</dbReference>
<dbReference type="Gene3D" id="1.10.1740.10">
    <property type="match status" value="1"/>
</dbReference>
<dbReference type="OrthoDB" id="9799825at2"/>
<reference evidence="7 8" key="1">
    <citation type="submission" date="2019-02" db="EMBL/GenBank/DDBJ databases">
        <title>Deep-cultivation of Planctomycetes and their phenomic and genomic characterization uncovers novel biology.</title>
        <authorList>
            <person name="Wiegand S."/>
            <person name="Jogler M."/>
            <person name="Boedeker C."/>
            <person name="Pinto D."/>
            <person name="Vollmers J."/>
            <person name="Rivas-Marin E."/>
            <person name="Kohn T."/>
            <person name="Peeters S.H."/>
            <person name="Heuer A."/>
            <person name="Rast P."/>
            <person name="Oberbeckmann S."/>
            <person name="Bunk B."/>
            <person name="Jeske O."/>
            <person name="Meyerdierks A."/>
            <person name="Storesund J.E."/>
            <person name="Kallscheuer N."/>
            <person name="Luecker S."/>
            <person name="Lage O.M."/>
            <person name="Pohl T."/>
            <person name="Merkel B.J."/>
            <person name="Hornburger P."/>
            <person name="Mueller R.-W."/>
            <person name="Bruemmer F."/>
            <person name="Labrenz M."/>
            <person name="Spormann A.M."/>
            <person name="Op den Camp H."/>
            <person name="Overmann J."/>
            <person name="Amann R."/>
            <person name="Jetten M.S.M."/>
            <person name="Mascher T."/>
            <person name="Medema M.H."/>
            <person name="Devos D.P."/>
            <person name="Kaster A.-K."/>
            <person name="Ovreas L."/>
            <person name="Rohde M."/>
            <person name="Galperin M.Y."/>
            <person name="Jogler C."/>
        </authorList>
    </citation>
    <scope>NUCLEOTIDE SEQUENCE [LARGE SCALE GENOMIC DNA]</scope>
    <source>
        <strain evidence="7 8">Pan44</strain>
    </source>
</reference>
<dbReference type="RefSeq" id="WP_145032134.1">
    <property type="nucleotide sequence ID" value="NZ_CP036271.1"/>
</dbReference>
<dbReference type="KEGG" id="ccos:Pan44_38530"/>
<dbReference type="SUPFAM" id="SSF88659">
    <property type="entry name" value="Sigma3 and sigma4 domains of RNA polymerase sigma factors"/>
    <property type="match status" value="1"/>
</dbReference>
<keyword evidence="4" id="KW-0804">Transcription</keyword>
<dbReference type="Proteomes" id="UP000315700">
    <property type="component" value="Chromosome"/>
</dbReference>
<dbReference type="NCBIfam" id="TIGR02937">
    <property type="entry name" value="sigma70-ECF"/>
    <property type="match status" value="1"/>
</dbReference>
<keyword evidence="2" id="KW-0731">Sigma factor</keyword>
<dbReference type="Pfam" id="PF04545">
    <property type="entry name" value="Sigma70_r4"/>
    <property type="match status" value="1"/>
</dbReference>